<name>A0A1S2LL20_9BACI</name>
<accession>A0A1S2LL20</accession>
<keyword evidence="1" id="KW-0489">Methyltransferase</keyword>
<dbReference type="Pfam" id="PF04445">
    <property type="entry name" value="SAM_MT"/>
    <property type="match status" value="1"/>
</dbReference>
<dbReference type="InterPro" id="IPR007536">
    <property type="entry name" value="16SrRNA_methylTrfase_J"/>
</dbReference>
<keyword evidence="2" id="KW-1185">Reference proteome</keyword>
<evidence type="ECO:0000313" key="1">
    <source>
        <dbReference type="EMBL" id="OIJ13086.1"/>
    </source>
</evidence>
<dbReference type="GO" id="GO:0008990">
    <property type="term" value="F:rRNA (guanine-N2-)-methyltransferase activity"/>
    <property type="evidence" value="ECO:0007669"/>
    <property type="project" value="InterPro"/>
</dbReference>
<evidence type="ECO:0000313" key="2">
    <source>
        <dbReference type="Proteomes" id="UP000179524"/>
    </source>
</evidence>
<gene>
    <name evidence="1" type="ORF">BKP37_11265</name>
</gene>
<dbReference type="Proteomes" id="UP000179524">
    <property type="component" value="Unassembled WGS sequence"/>
</dbReference>
<dbReference type="RefSeq" id="WP_071309684.1">
    <property type="nucleotide sequence ID" value="NZ_MLQR01000029.1"/>
</dbReference>
<organism evidence="1 2">
    <name type="scientific">Anaerobacillus alkalilacustris</name>
    <dbReference type="NCBI Taxonomy" id="393763"/>
    <lineage>
        <taxon>Bacteria</taxon>
        <taxon>Bacillati</taxon>
        <taxon>Bacillota</taxon>
        <taxon>Bacilli</taxon>
        <taxon>Bacillales</taxon>
        <taxon>Bacillaceae</taxon>
        <taxon>Anaerobacillus</taxon>
    </lineage>
</organism>
<comment type="caution">
    <text evidence="1">The sequence shown here is derived from an EMBL/GenBank/DDBJ whole genome shotgun (WGS) entry which is preliminary data.</text>
</comment>
<reference evidence="1 2" key="1">
    <citation type="submission" date="2016-10" db="EMBL/GenBank/DDBJ databases">
        <title>Draft genome sequences of four alkaliphilic bacteria belonging to the Anaerobacillus genus.</title>
        <authorList>
            <person name="Bassil N.M."/>
            <person name="Lloyd J.R."/>
        </authorList>
    </citation>
    <scope>NUCLEOTIDE SEQUENCE [LARGE SCALE GENOMIC DNA]</scope>
    <source>
        <strain evidence="1 2">DSM 18345</strain>
    </source>
</reference>
<proteinExistence type="predicted"/>
<dbReference type="SUPFAM" id="SSF53335">
    <property type="entry name" value="S-adenosyl-L-methionine-dependent methyltransferases"/>
    <property type="match status" value="1"/>
</dbReference>
<dbReference type="EMBL" id="MLQR01000029">
    <property type="protein sequence ID" value="OIJ13086.1"/>
    <property type="molecule type" value="Genomic_DNA"/>
</dbReference>
<keyword evidence="1" id="KW-0808">Transferase</keyword>
<protein>
    <submittedName>
        <fullName evidence="1">Protein-L-IsoD(D-D) O-methyltransferase</fullName>
    </submittedName>
</protein>
<sequence>MICTTSLRTSQQINEKAKKVSSDLQLPFVSRNHRPLPTLHKEYNSDVLVVSSNRLEVYQMDKKDPLFFHPNSAMFRVKRFLRGEMDPFLLATKLTENMSFLDCTLGLASDSIVSSVVVGKNGKVVGVEGNTYLAYIIKQGLCNWKSGLSLMDEAMQRIEVIQVNNLDYLVREKTNSFDVVYFDPMFESKISESDGINPLRSYALYNPLDLETIEEAKRVAKKRVVLKDHWKSMRFKLFNFHVYKRPTSQFHYGSIEL</sequence>
<dbReference type="OrthoDB" id="1653798at2"/>
<dbReference type="PANTHER" id="PTHR36112:SF1">
    <property type="entry name" value="RIBOSOMAL RNA SMALL SUBUNIT METHYLTRANSFERASE J"/>
    <property type="match status" value="1"/>
</dbReference>
<dbReference type="Gene3D" id="3.40.50.150">
    <property type="entry name" value="Vaccinia Virus protein VP39"/>
    <property type="match status" value="1"/>
</dbReference>
<dbReference type="InterPro" id="IPR029063">
    <property type="entry name" value="SAM-dependent_MTases_sf"/>
</dbReference>
<dbReference type="PANTHER" id="PTHR36112">
    <property type="entry name" value="RIBOSOMAL RNA SMALL SUBUNIT METHYLTRANSFERASE J"/>
    <property type="match status" value="1"/>
</dbReference>
<dbReference type="AlphaFoldDB" id="A0A1S2LL20"/>